<name>A0A2Z2MZK6_9EURY</name>
<protein>
    <submittedName>
        <fullName evidence="2">Uncharacterized protein</fullName>
    </submittedName>
</protein>
<dbReference type="AlphaFoldDB" id="A0A2Z2MZK6"/>
<evidence type="ECO:0000256" key="1">
    <source>
        <dbReference type="SAM" id="MobiDB-lite"/>
    </source>
</evidence>
<sequence>MRALRICIVLMVAGLLFGSMLAYGEITEPYVRSPPSDSELLSLNLKVKGWGTMMGSVDVPSLADFAFVCRDRGKLNATYEVDLWMGYFTDASAEGSYYEETLADWRSHEDRDEVGNDLDGNPYVATHYRYTVDEAGGSSDSKWAVFREVITHECISASCESWVEAHPDESPRLQVTVRYIVMEGPYLILAKGWYYDDSACDVEVALPTLINHYLDTIPGNMVSIPLTSGPGAPSGGSGNVTTTTTTGTGETKKGGSGLERPNVVLSPEAKARMEETLGKLEGLSGGNIEVVRVKTPEGELVRVINKGADGKGTALSFKLKYYGNKYILDKTVDSSLEALDGLLEKYGVSPLGLFKDYVKAYKDSELFQGEDAVRKTALDLHVDGRSASLYNDMSGIEERELRLSPAKNSIPTGPETKPVEFIVQSLGIAVKKSVAQDYGWEFRKTAERAEYYKKLGMKYRDIIRRTIDDVIEETSQDRKIQTLNAQSKGPYKDQEARIRLYLNKLFEEGMI</sequence>
<dbReference type="Proteomes" id="UP000250085">
    <property type="component" value="Chromosome"/>
</dbReference>
<feature type="compositionally biased region" description="Low complexity" evidence="1">
    <location>
        <begin position="239"/>
        <end position="249"/>
    </location>
</feature>
<gene>
    <name evidence="2" type="ORF">A3L10_07380</name>
</gene>
<reference evidence="2 3" key="1">
    <citation type="submission" date="2016-04" db="EMBL/GenBank/DDBJ databases">
        <title>Complete genome sequence of Thermococcus radiotolerans type strain EJ2.</title>
        <authorList>
            <person name="Oger P.M."/>
        </authorList>
    </citation>
    <scope>NUCLEOTIDE SEQUENCE [LARGE SCALE GENOMIC DNA]</scope>
    <source>
        <strain evidence="2 3">EJ2</strain>
    </source>
</reference>
<feature type="region of interest" description="Disordered" evidence="1">
    <location>
        <begin position="229"/>
        <end position="261"/>
    </location>
</feature>
<keyword evidence="3" id="KW-1185">Reference proteome</keyword>
<dbReference type="OrthoDB" id="90448at2157"/>
<evidence type="ECO:0000313" key="3">
    <source>
        <dbReference type="Proteomes" id="UP000250085"/>
    </source>
</evidence>
<evidence type="ECO:0000313" key="2">
    <source>
        <dbReference type="EMBL" id="ASJ14961.1"/>
    </source>
</evidence>
<dbReference type="RefSeq" id="WP_088867022.1">
    <property type="nucleotide sequence ID" value="NZ_CP015106.1"/>
</dbReference>
<dbReference type="EMBL" id="CP015106">
    <property type="protein sequence ID" value="ASJ14961.1"/>
    <property type="molecule type" value="Genomic_DNA"/>
</dbReference>
<accession>A0A2Z2MZK6</accession>
<organism evidence="2 3">
    <name type="scientific">Thermococcus radiotolerans</name>
    <dbReference type="NCBI Taxonomy" id="187880"/>
    <lineage>
        <taxon>Archaea</taxon>
        <taxon>Methanobacteriati</taxon>
        <taxon>Methanobacteriota</taxon>
        <taxon>Thermococci</taxon>
        <taxon>Thermococcales</taxon>
        <taxon>Thermococcaceae</taxon>
        <taxon>Thermococcus</taxon>
    </lineage>
</organism>
<dbReference type="KEGG" id="trl:A3L10_07380"/>
<dbReference type="GeneID" id="33328659"/>
<proteinExistence type="predicted"/>